<proteinExistence type="inferred from homology"/>
<evidence type="ECO:0000313" key="7">
    <source>
        <dbReference type="EMBL" id="AVG24222.1"/>
    </source>
</evidence>
<dbReference type="Gene3D" id="3.90.226.10">
    <property type="entry name" value="2-enoyl-CoA Hydratase, Chain A, domain 1"/>
    <property type="match status" value="1"/>
</dbReference>
<dbReference type="Proteomes" id="UP000243077">
    <property type="component" value="Chromosome"/>
</dbReference>
<dbReference type="PROSITE" id="PS00166">
    <property type="entry name" value="ENOYL_COA_HYDRATASE"/>
    <property type="match status" value="1"/>
</dbReference>
<comment type="catalytic activity">
    <reaction evidence="4">
        <text>a (3S)-3-hydroxyacyl-CoA = a (2E)-enoyl-CoA + H2O</text>
        <dbReference type="Rhea" id="RHEA:16105"/>
        <dbReference type="ChEBI" id="CHEBI:15377"/>
        <dbReference type="ChEBI" id="CHEBI:57318"/>
        <dbReference type="ChEBI" id="CHEBI:58856"/>
        <dbReference type="EC" id="4.2.1.17"/>
    </reaction>
</comment>
<dbReference type="InterPro" id="IPR029045">
    <property type="entry name" value="ClpP/crotonase-like_dom_sf"/>
</dbReference>
<dbReference type="EMBL" id="CP026923">
    <property type="protein sequence ID" value="AVG24222.1"/>
    <property type="molecule type" value="Genomic_DNA"/>
</dbReference>
<dbReference type="GO" id="GO:0018812">
    <property type="term" value="F:3-hydroxyacyl-CoA dehydratase activity"/>
    <property type="evidence" value="ECO:0007669"/>
    <property type="project" value="RHEA"/>
</dbReference>
<dbReference type="InterPro" id="IPR001753">
    <property type="entry name" value="Enoyl-CoA_hydra/iso"/>
</dbReference>
<dbReference type="PANTHER" id="PTHR11941">
    <property type="entry name" value="ENOYL-COA HYDRATASE-RELATED"/>
    <property type="match status" value="1"/>
</dbReference>
<dbReference type="GO" id="GO:0006635">
    <property type="term" value="P:fatty acid beta-oxidation"/>
    <property type="evidence" value="ECO:0007669"/>
    <property type="project" value="TreeGrafter"/>
</dbReference>
<dbReference type="Pfam" id="PF00378">
    <property type="entry name" value="ECH_1"/>
    <property type="match status" value="1"/>
</dbReference>
<evidence type="ECO:0000256" key="4">
    <source>
        <dbReference type="ARBA" id="ARBA00023709"/>
    </source>
</evidence>
<evidence type="ECO:0000256" key="1">
    <source>
        <dbReference type="ARBA" id="ARBA00005254"/>
    </source>
</evidence>
<dbReference type="AlphaFoldDB" id="A0A2L2BRI9"/>
<protein>
    <recommendedName>
        <fullName evidence="2">enoyl-CoA hydratase</fullName>
        <ecNumber evidence="2">4.2.1.17</ecNumber>
    </recommendedName>
</protein>
<name>A0A2L2BRI9_9MICO</name>
<dbReference type="SUPFAM" id="SSF52096">
    <property type="entry name" value="ClpP/crotonase"/>
    <property type="match status" value="1"/>
</dbReference>
<organism evidence="7 8">
    <name type="scientific">Pontimonas salivibrio</name>
    <dbReference type="NCBI Taxonomy" id="1159327"/>
    <lineage>
        <taxon>Bacteria</taxon>
        <taxon>Bacillati</taxon>
        <taxon>Actinomycetota</taxon>
        <taxon>Actinomycetes</taxon>
        <taxon>Micrococcales</taxon>
        <taxon>Microbacteriaceae</taxon>
        <taxon>Pontimonas</taxon>
    </lineage>
</organism>
<keyword evidence="8" id="KW-1185">Reference proteome</keyword>
<evidence type="ECO:0000256" key="6">
    <source>
        <dbReference type="RuleBase" id="RU003707"/>
    </source>
</evidence>
<evidence type="ECO:0000313" key="8">
    <source>
        <dbReference type="Proteomes" id="UP000243077"/>
    </source>
</evidence>
<accession>A0A2L2BRI9</accession>
<dbReference type="PANTHER" id="PTHR11941:SF54">
    <property type="entry name" value="ENOYL-COA HYDRATASE, MITOCHONDRIAL"/>
    <property type="match status" value="1"/>
</dbReference>
<dbReference type="InterPro" id="IPR018376">
    <property type="entry name" value="Enoyl-CoA_hyd/isom_CS"/>
</dbReference>
<dbReference type="FunFam" id="3.90.226.10:FF:000009">
    <property type="entry name" value="Carnitinyl-CoA dehydratase"/>
    <property type="match status" value="1"/>
</dbReference>
<reference evidence="7 8" key="1">
    <citation type="submission" date="2018-02" db="EMBL/GenBank/DDBJ databases">
        <title>Complete genome of the streamlined marine actinobacterium Pontimonas salivibrio CL-TW6 adapted to coastal planktonic lifestype.</title>
        <authorList>
            <person name="Cho B.C."/>
            <person name="Hardies S.C."/>
            <person name="Jang G.I."/>
            <person name="Hwang C.Y."/>
        </authorList>
    </citation>
    <scope>NUCLEOTIDE SEQUENCE [LARGE SCALE GENOMIC DNA]</scope>
    <source>
        <strain evidence="7 8">CL-TW6</strain>
    </source>
</reference>
<comment type="catalytic activity">
    <reaction evidence="5">
        <text>a 4-saturated-(3S)-3-hydroxyacyl-CoA = a (3E)-enoyl-CoA + H2O</text>
        <dbReference type="Rhea" id="RHEA:20724"/>
        <dbReference type="ChEBI" id="CHEBI:15377"/>
        <dbReference type="ChEBI" id="CHEBI:58521"/>
        <dbReference type="ChEBI" id="CHEBI:137480"/>
        <dbReference type="EC" id="4.2.1.17"/>
    </reaction>
</comment>
<dbReference type="OrthoDB" id="8452484at2"/>
<gene>
    <name evidence="7" type="ORF">C3B54_111272</name>
</gene>
<dbReference type="EC" id="4.2.1.17" evidence="2"/>
<dbReference type="RefSeq" id="WP_104913730.1">
    <property type="nucleotide sequence ID" value="NZ_CP026923.1"/>
</dbReference>
<evidence type="ECO:0000256" key="5">
    <source>
        <dbReference type="ARBA" id="ARBA00023717"/>
    </source>
</evidence>
<dbReference type="CDD" id="cd06558">
    <property type="entry name" value="crotonase-like"/>
    <property type="match status" value="1"/>
</dbReference>
<dbReference type="KEGG" id="psai:C3B54_111272"/>
<comment type="similarity">
    <text evidence="1 6">Belongs to the enoyl-CoA hydratase/isomerase family.</text>
</comment>
<sequence length="252" mass="27226">MAPSLDSIAFTVSDGVGEIVLNRPQVHNAMDSDMHRAISTIIRDADHDDDIRVIVVRGEGPSFSSGSDLKEIRLLVGEAEQRYVELDFETKNIVQTSKKPTIALIHGYCLGGGLELALACDIRIASEDAVFGMPEVSLGSLPGSGGLQRLPEVVGVGIATEWVLSGRRVSAQEAYQRGLVSAVHPADELREKGLTLATQLSGQSLTSMRLAKVAMRPEPLSSRSLVGVFQAMGGDLTHRQESYQEVTKRFEK</sequence>
<evidence type="ECO:0000256" key="3">
    <source>
        <dbReference type="ARBA" id="ARBA00023239"/>
    </source>
</evidence>
<evidence type="ECO:0000256" key="2">
    <source>
        <dbReference type="ARBA" id="ARBA00012076"/>
    </source>
</evidence>
<keyword evidence="3 7" id="KW-0456">Lyase</keyword>